<feature type="compositionally biased region" description="Pro residues" evidence="1">
    <location>
        <begin position="145"/>
        <end position="154"/>
    </location>
</feature>
<evidence type="ECO:0000313" key="3">
    <source>
        <dbReference type="Proteomes" id="UP001183388"/>
    </source>
</evidence>
<reference evidence="3" key="1">
    <citation type="submission" date="2023-07" db="EMBL/GenBank/DDBJ databases">
        <title>30 novel species of actinomycetes from the DSMZ collection.</title>
        <authorList>
            <person name="Nouioui I."/>
        </authorList>
    </citation>
    <scope>NUCLEOTIDE SEQUENCE [LARGE SCALE GENOMIC DNA]</scope>
    <source>
        <strain evidence="3">DSM 44917</strain>
    </source>
</reference>
<dbReference type="EMBL" id="JAVREN010000029">
    <property type="protein sequence ID" value="MDT0309016.1"/>
    <property type="molecule type" value="Genomic_DNA"/>
</dbReference>
<accession>A0ABU2LBQ6</accession>
<evidence type="ECO:0000313" key="2">
    <source>
        <dbReference type="EMBL" id="MDT0309016.1"/>
    </source>
</evidence>
<organism evidence="2 3">
    <name type="scientific">Streptomyces boetiae</name>
    <dbReference type="NCBI Taxonomy" id="3075541"/>
    <lineage>
        <taxon>Bacteria</taxon>
        <taxon>Bacillati</taxon>
        <taxon>Actinomycetota</taxon>
        <taxon>Actinomycetes</taxon>
        <taxon>Kitasatosporales</taxon>
        <taxon>Streptomycetaceae</taxon>
        <taxon>Streptomyces</taxon>
    </lineage>
</organism>
<evidence type="ECO:0000256" key="1">
    <source>
        <dbReference type="SAM" id="MobiDB-lite"/>
    </source>
</evidence>
<dbReference type="Proteomes" id="UP001183388">
    <property type="component" value="Unassembled WGS sequence"/>
</dbReference>
<feature type="compositionally biased region" description="Gly residues" evidence="1">
    <location>
        <begin position="131"/>
        <end position="143"/>
    </location>
</feature>
<gene>
    <name evidence="2" type="ORF">RM780_18920</name>
</gene>
<name>A0ABU2LBQ6_9ACTN</name>
<protein>
    <submittedName>
        <fullName evidence="2">Uncharacterized protein</fullName>
    </submittedName>
</protein>
<proteinExistence type="predicted"/>
<keyword evidence="3" id="KW-1185">Reference proteome</keyword>
<sequence>MSFGYADPQVTVVTPAFDFPDAPQVAVPDLEGIVDGATDAAFDAVVELAGAALIGLGALSGALLAARAAMAGTQLLADAAVRAGQAHRVREAAQCREARLRELWQDAAFAVAGTNARLAALRARTVRLSAGGPGGSAGPGTGPGSPTPPLPGPLDPAGMRIERVHQWLAEADRAIRAAEAELARRTLTAAADRDGAESGRFPGAAETLARLRAERERALAAYAAAGTPEAADAAIPAYESTVPDAHALDAARAAAFGAGLLAGLDPAVTPEEYGRVHRAVGHAAELADREPAAARRHLEEALDAAHLANWEAADRRETAEWAARQLAVLERPLPPSASAGLADPAPEIAALRGLLAGSGPVEPRLRAEISVRVAAQEAALRRVYVLRQFTEAIAAAGPRSETPGEALPGLTVEDPAPGVRHLVWQPPGWDEDHWLRLTVDPHGAVRVRTEHRPRAAGEESREARELDLRRCREGRALLVGIARTFDRAGLALDLTYDDTRTFPGPDVTAARALHTRLSDEPAVRYRDPREPK</sequence>
<comment type="caution">
    <text evidence="2">The sequence shown here is derived from an EMBL/GenBank/DDBJ whole genome shotgun (WGS) entry which is preliminary data.</text>
</comment>
<feature type="region of interest" description="Disordered" evidence="1">
    <location>
        <begin position="130"/>
        <end position="155"/>
    </location>
</feature>
<dbReference type="RefSeq" id="WP_311631966.1">
    <property type="nucleotide sequence ID" value="NZ_JAVREN010000029.1"/>
</dbReference>